<evidence type="ECO:0000256" key="4">
    <source>
        <dbReference type="ARBA" id="ARBA00023136"/>
    </source>
</evidence>
<feature type="domain" description="TMEM205-like" evidence="6">
    <location>
        <begin position="17"/>
        <end position="110"/>
    </location>
</feature>
<dbReference type="Proteomes" id="UP000574067">
    <property type="component" value="Unassembled WGS sequence"/>
</dbReference>
<evidence type="ECO:0000313" key="8">
    <source>
        <dbReference type="Proteomes" id="UP000574067"/>
    </source>
</evidence>
<dbReference type="RefSeq" id="WP_169160318.1">
    <property type="nucleotide sequence ID" value="NZ_JABBFW010000006.1"/>
</dbReference>
<sequence length="151" mass="16030">MTTGGGLARLRRLLPPLWAGLLLCVALVATPAPFATLERVQAGLVVAFIFKREAFLSLAAALAVVLIERRRAHAGLGPQFSFEMALALGALFFTVAGYFGLQPMMAAARAGQSALTFGQLHAVSLVLFGFKILCVLLLSWRVAAPEKAPHS</sequence>
<comment type="subcellular location">
    <subcellularLocation>
        <location evidence="1">Membrane</location>
    </subcellularLocation>
</comment>
<feature type="transmembrane region" description="Helical" evidence="5">
    <location>
        <begin position="121"/>
        <end position="143"/>
    </location>
</feature>
<organism evidence="7 8">
    <name type="scientific">Azohydromonas caseinilytica</name>
    <dbReference type="NCBI Taxonomy" id="2728836"/>
    <lineage>
        <taxon>Bacteria</taxon>
        <taxon>Pseudomonadati</taxon>
        <taxon>Pseudomonadota</taxon>
        <taxon>Betaproteobacteria</taxon>
        <taxon>Burkholderiales</taxon>
        <taxon>Sphaerotilaceae</taxon>
        <taxon>Azohydromonas</taxon>
    </lineage>
</organism>
<evidence type="ECO:0000259" key="6">
    <source>
        <dbReference type="Pfam" id="PF13664"/>
    </source>
</evidence>
<accession>A0A848F5R7</accession>
<dbReference type="InterPro" id="IPR025423">
    <property type="entry name" value="TMEM205-like"/>
</dbReference>
<comment type="caution">
    <text evidence="7">The sequence shown here is derived from an EMBL/GenBank/DDBJ whole genome shotgun (WGS) entry which is preliminary data.</text>
</comment>
<feature type="transmembrane region" description="Helical" evidence="5">
    <location>
        <begin position="44"/>
        <end position="68"/>
    </location>
</feature>
<protein>
    <submittedName>
        <fullName evidence="7">DUF4149 domain-containing protein</fullName>
    </submittedName>
</protein>
<evidence type="ECO:0000313" key="7">
    <source>
        <dbReference type="EMBL" id="NML15407.1"/>
    </source>
</evidence>
<dbReference type="GO" id="GO:0016020">
    <property type="term" value="C:membrane"/>
    <property type="evidence" value="ECO:0007669"/>
    <property type="project" value="UniProtKB-SubCell"/>
</dbReference>
<dbReference type="AlphaFoldDB" id="A0A848F5R7"/>
<evidence type="ECO:0000256" key="2">
    <source>
        <dbReference type="ARBA" id="ARBA00022692"/>
    </source>
</evidence>
<keyword evidence="4 5" id="KW-0472">Membrane</keyword>
<evidence type="ECO:0000256" key="1">
    <source>
        <dbReference type="ARBA" id="ARBA00004370"/>
    </source>
</evidence>
<reference evidence="7 8" key="1">
    <citation type="submission" date="2020-04" db="EMBL/GenBank/DDBJ databases">
        <title>Azohydromonas sp. isolated from soil.</title>
        <authorList>
            <person name="Dahal R.H."/>
        </authorList>
    </citation>
    <scope>NUCLEOTIDE SEQUENCE [LARGE SCALE GENOMIC DNA]</scope>
    <source>
        <strain evidence="7 8">G-1-1-14</strain>
    </source>
</reference>
<feature type="transmembrane region" description="Helical" evidence="5">
    <location>
        <begin position="80"/>
        <end position="101"/>
    </location>
</feature>
<gene>
    <name evidence="7" type="ORF">HHL10_10485</name>
</gene>
<keyword evidence="8" id="KW-1185">Reference proteome</keyword>
<evidence type="ECO:0000256" key="3">
    <source>
        <dbReference type="ARBA" id="ARBA00022989"/>
    </source>
</evidence>
<evidence type="ECO:0000256" key="5">
    <source>
        <dbReference type="SAM" id="Phobius"/>
    </source>
</evidence>
<dbReference type="EMBL" id="JABBFW010000006">
    <property type="protein sequence ID" value="NML15407.1"/>
    <property type="molecule type" value="Genomic_DNA"/>
</dbReference>
<keyword evidence="2 5" id="KW-0812">Transmembrane</keyword>
<dbReference type="Pfam" id="PF13664">
    <property type="entry name" value="DUF4149"/>
    <property type="match status" value="1"/>
</dbReference>
<proteinExistence type="predicted"/>
<keyword evidence="3 5" id="KW-1133">Transmembrane helix</keyword>
<name>A0A848F5R7_9BURK</name>